<dbReference type="EMBL" id="CP000252">
    <property type="protein sequence ID" value="ABC77946.1"/>
    <property type="molecule type" value="Genomic_DNA"/>
</dbReference>
<evidence type="ECO:0000256" key="3">
    <source>
        <dbReference type="ARBA" id="ARBA00022692"/>
    </source>
</evidence>
<evidence type="ECO:0000256" key="5">
    <source>
        <dbReference type="ARBA" id="ARBA00023136"/>
    </source>
</evidence>
<dbReference type="InterPro" id="IPR054513">
    <property type="entry name" value="Dret_0059-like_sensor"/>
</dbReference>
<dbReference type="HOGENOM" id="CLU_462247_0_0_7"/>
<dbReference type="GO" id="GO:0005886">
    <property type="term" value="C:plasma membrane"/>
    <property type="evidence" value="ECO:0007669"/>
    <property type="project" value="UniProtKB-SubCell"/>
</dbReference>
<sequence length="590" mass="65779">MSKAFCVALKSYRLPKRPRSGKWENMSGLLTEFSKSGIKAAAVWFVRPDGTYYTLEKGLTDLNLRERDYFPRLMAGEDISGDLVISKSTGKRTVIVAVPIQKNGKVIGALGTSLSVEDISRMIDEKMGLPKNMFFYALDHQGRTSLHRVSAFLLSYPSDMGSKSLTKTVGEMLANPEGTVTYDFYGERSVIYKKLPLTGWVYAIGIVTGRSDQQDVELPPILSELEKKITAELNIMDQDVAQLAKNLSEKDLKTAGTGKMLGDLCRSYPYAVDCSVVDRNGIMVLVEPEKYAVFAGSNISAQEQVICLKESKKPVMSNVIKTVEGIDAVDLEHPVLSSRGELSGSVSLLFRPESLFSHIIPPVLQGMPVEAFVMQTDGRILYDADKEEIGRMLFDDPIYKPFPQLTALGTIISREKTGTGSYEFRREGTEKVVKKDAHWTAIGLHGTEWRLVIMHVRAGNELSSRKDVVKTGNASYVDALRTLANNTEMKKALSGKDSEKIKNIFKDFYSEHEGLYSIQWLDSQGTNRYGYPEESSLINFDMKTLKTPSSEPMLQALSDKKERSFDAPLMEGGKAFSLWFPCMAKWIISE</sequence>
<reference evidence="8 9" key="1">
    <citation type="journal article" date="2007" name="Proc. Natl. Acad. Sci. U.S.A.">
        <title>The genome of Syntrophus aciditrophicus: life at the thermodynamic limit of microbial growth.</title>
        <authorList>
            <person name="McInerney M.J."/>
            <person name="Rohlin L."/>
            <person name="Mouttaki H."/>
            <person name="Kim U."/>
            <person name="Krupp R.S."/>
            <person name="Rios-Hernandez L."/>
            <person name="Sieber J."/>
            <person name="Struchtemeyer C.G."/>
            <person name="Bhattacharyya A."/>
            <person name="Campbell J.W."/>
            <person name="Gunsalus R.P."/>
        </authorList>
    </citation>
    <scope>NUCLEOTIDE SEQUENCE [LARGE SCALE GENOMIC DNA]</scope>
    <source>
        <strain evidence="8 9">SB</strain>
    </source>
</reference>
<evidence type="ECO:0000256" key="1">
    <source>
        <dbReference type="ARBA" id="ARBA00004651"/>
    </source>
</evidence>
<dbReference type="KEGG" id="sat:SYN_00659"/>
<evidence type="ECO:0000313" key="8">
    <source>
        <dbReference type="EMBL" id="ABC77946.1"/>
    </source>
</evidence>
<keyword evidence="4" id="KW-1133">Transmembrane helix</keyword>
<accession>Q2LV32</accession>
<dbReference type="Pfam" id="PF02743">
    <property type="entry name" value="dCache_1"/>
    <property type="match status" value="1"/>
</dbReference>
<evidence type="ECO:0000256" key="4">
    <source>
        <dbReference type="ARBA" id="ARBA00022989"/>
    </source>
</evidence>
<protein>
    <submittedName>
        <fullName evidence="8">Methyl-accepting chemotaxis protein</fullName>
    </submittedName>
</protein>
<gene>
    <name evidence="8" type="ORF">SYN_00659</name>
</gene>
<dbReference type="InterPro" id="IPR033479">
    <property type="entry name" value="dCache_1"/>
</dbReference>
<proteinExistence type="predicted"/>
<feature type="domain" description="Cache" evidence="6">
    <location>
        <begin position="40"/>
        <end position="203"/>
    </location>
</feature>
<dbReference type="Pfam" id="PF22309">
    <property type="entry name" value="HK-GC-Chemotax_sensor"/>
    <property type="match status" value="1"/>
</dbReference>
<name>Q2LV32_SYNAS</name>
<dbReference type="CDD" id="cd12914">
    <property type="entry name" value="PDC1_DGC_like"/>
    <property type="match status" value="1"/>
</dbReference>
<keyword evidence="9" id="KW-1185">Reference proteome</keyword>
<keyword evidence="5" id="KW-0472">Membrane</keyword>
<dbReference type="Proteomes" id="UP000001933">
    <property type="component" value="Chromosome"/>
</dbReference>
<dbReference type="InParanoid" id="Q2LV32"/>
<dbReference type="Gene3D" id="3.30.450.20">
    <property type="entry name" value="PAS domain"/>
    <property type="match status" value="1"/>
</dbReference>
<keyword evidence="3" id="KW-0812">Transmembrane</keyword>
<evidence type="ECO:0000313" key="9">
    <source>
        <dbReference type="Proteomes" id="UP000001933"/>
    </source>
</evidence>
<dbReference type="STRING" id="56780.SYN_00659"/>
<organism evidence="8 9">
    <name type="scientific">Syntrophus aciditrophicus (strain SB)</name>
    <dbReference type="NCBI Taxonomy" id="56780"/>
    <lineage>
        <taxon>Bacteria</taxon>
        <taxon>Pseudomonadati</taxon>
        <taxon>Thermodesulfobacteriota</taxon>
        <taxon>Syntrophia</taxon>
        <taxon>Syntrophales</taxon>
        <taxon>Syntrophaceae</taxon>
        <taxon>Syntrophus</taxon>
    </lineage>
</organism>
<comment type="subcellular location">
    <subcellularLocation>
        <location evidence="1">Cell membrane</location>
        <topology evidence="1">Multi-pass membrane protein</topology>
    </subcellularLocation>
</comment>
<dbReference type="AlphaFoldDB" id="Q2LV32"/>
<dbReference type="eggNOG" id="COG1073">
    <property type="taxonomic scope" value="Bacteria"/>
</dbReference>
<evidence type="ECO:0000256" key="2">
    <source>
        <dbReference type="ARBA" id="ARBA00022475"/>
    </source>
</evidence>
<keyword evidence="2" id="KW-1003">Cell membrane</keyword>
<dbReference type="eggNOG" id="COG0834">
    <property type="taxonomic scope" value="Bacteria"/>
</dbReference>
<evidence type="ECO:0000259" key="6">
    <source>
        <dbReference type="Pfam" id="PF02743"/>
    </source>
</evidence>
<feature type="domain" description="Dret-0059-like sensor" evidence="7">
    <location>
        <begin position="231"/>
        <end position="352"/>
    </location>
</feature>
<evidence type="ECO:0000259" key="7">
    <source>
        <dbReference type="Pfam" id="PF22309"/>
    </source>
</evidence>